<dbReference type="Proteomes" id="UP000249547">
    <property type="component" value="Unassembled WGS sequence"/>
</dbReference>
<protein>
    <submittedName>
        <fullName evidence="1">Uncharacterized protein</fullName>
    </submittedName>
</protein>
<accession>A0A327QSM0</accession>
<evidence type="ECO:0000313" key="1">
    <source>
        <dbReference type="EMBL" id="RAJ06692.1"/>
    </source>
</evidence>
<dbReference type="EMBL" id="QLLL01000003">
    <property type="protein sequence ID" value="RAJ06692.1"/>
    <property type="molecule type" value="Genomic_DNA"/>
</dbReference>
<keyword evidence="2" id="KW-1185">Reference proteome</keyword>
<sequence length="95" mass="10534">MKSKVIQSIALLAVISMNLISTVSKSTSKRSIAYYWFTYYGNPYTGGYGTNHLTVTQACYTSECTKVVMPVTCLYAHSSDTPFGTLTAKIYKRPI</sequence>
<name>A0A327QSM0_9BACT</name>
<dbReference type="RefSeq" id="WP_148707255.1">
    <property type="nucleotide sequence ID" value="NZ_QLLL01000003.1"/>
</dbReference>
<dbReference type="AlphaFoldDB" id="A0A327QSM0"/>
<reference evidence="1 2" key="1">
    <citation type="submission" date="2018-06" db="EMBL/GenBank/DDBJ databases">
        <title>Genomic Encyclopedia of Archaeal and Bacterial Type Strains, Phase II (KMG-II): from individual species to whole genera.</title>
        <authorList>
            <person name="Goeker M."/>
        </authorList>
    </citation>
    <scope>NUCLEOTIDE SEQUENCE [LARGE SCALE GENOMIC DNA]</scope>
    <source>
        <strain evidence="1 2">DSM 23857</strain>
    </source>
</reference>
<gene>
    <name evidence="1" type="ORF">LX64_01819</name>
</gene>
<comment type="caution">
    <text evidence="1">The sequence shown here is derived from an EMBL/GenBank/DDBJ whole genome shotgun (WGS) entry which is preliminary data.</text>
</comment>
<organism evidence="1 2">
    <name type="scientific">Chitinophaga skermanii</name>
    <dbReference type="NCBI Taxonomy" id="331697"/>
    <lineage>
        <taxon>Bacteria</taxon>
        <taxon>Pseudomonadati</taxon>
        <taxon>Bacteroidota</taxon>
        <taxon>Chitinophagia</taxon>
        <taxon>Chitinophagales</taxon>
        <taxon>Chitinophagaceae</taxon>
        <taxon>Chitinophaga</taxon>
    </lineage>
</organism>
<evidence type="ECO:0000313" key="2">
    <source>
        <dbReference type="Proteomes" id="UP000249547"/>
    </source>
</evidence>
<proteinExistence type="predicted"/>